<dbReference type="AlphaFoldDB" id="A0A2S5G9A9"/>
<dbReference type="RefSeq" id="WP_104058497.1">
    <property type="nucleotide sequence ID" value="NZ_PREZ01000005.1"/>
</dbReference>
<evidence type="ECO:0000256" key="4">
    <source>
        <dbReference type="ARBA" id="ARBA00022679"/>
    </source>
</evidence>
<dbReference type="OrthoDB" id="9808602at2"/>
<comment type="caution">
    <text evidence="10">The sequence shown here is derived from an EMBL/GenBank/DDBJ whole genome shotgun (WGS) entry which is preliminary data.</text>
</comment>
<evidence type="ECO:0000256" key="3">
    <source>
        <dbReference type="ARBA" id="ARBA00022475"/>
    </source>
</evidence>
<proteinExistence type="inferred from homology"/>
<evidence type="ECO:0000256" key="5">
    <source>
        <dbReference type="ARBA" id="ARBA00022692"/>
    </source>
</evidence>
<keyword evidence="4" id="KW-0808">Transferase</keyword>
<dbReference type="Pfam" id="PF02397">
    <property type="entry name" value="Bac_transf"/>
    <property type="match status" value="1"/>
</dbReference>
<dbReference type="GO" id="GO:0005886">
    <property type="term" value="C:plasma membrane"/>
    <property type="evidence" value="ECO:0007669"/>
    <property type="project" value="UniProtKB-SubCell"/>
</dbReference>
<evidence type="ECO:0000259" key="9">
    <source>
        <dbReference type="Pfam" id="PF02397"/>
    </source>
</evidence>
<keyword evidence="7 8" id="KW-0472">Membrane</keyword>
<evidence type="ECO:0000256" key="8">
    <source>
        <dbReference type="SAM" id="Phobius"/>
    </source>
</evidence>
<dbReference type="PANTHER" id="PTHR30576:SF4">
    <property type="entry name" value="UNDECAPRENYL-PHOSPHATE GALACTOSE PHOSPHOTRANSFERASE"/>
    <property type="match status" value="1"/>
</dbReference>
<reference evidence="10 11" key="1">
    <citation type="submission" date="2018-02" db="EMBL/GenBank/DDBJ databases">
        <title>Jeotgalibacillus proteolyticum sp. nov. a protease producing bacterium isolated from ocean sediments of Laizhou Bay.</title>
        <authorList>
            <person name="Li Y."/>
        </authorList>
    </citation>
    <scope>NUCLEOTIDE SEQUENCE [LARGE SCALE GENOMIC DNA]</scope>
    <source>
        <strain evidence="10 11">22-7</strain>
    </source>
</reference>
<accession>A0A2S5G9A9</accession>
<keyword evidence="5 8" id="KW-0812">Transmembrane</keyword>
<keyword evidence="3" id="KW-1003">Cell membrane</keyword>
<evidence type="ECO:0000256" key="2">
    <source>
        <dbReference type="ARBA" id="ARBA00006464"/>
    </source>
</evidence>
<keyword evidence="11" id="KW-1185">Reference proteome</keyword>
<evidence type="ECO:0000256" key="6">
    <source>
        <dbReference type="ARBA" id="ARBA00022989"/>
    </source>
</evidence>
<evidence type="ECO:0000313" key="11">
    <source>
        <dbReference type="Proteomes" id="UP000239047"/>
    </source>
</evidence>
<dbReference type="InterPro" id="IPR003362">
    <property type="entry name" value="Bact_transf"/>
</dbReference>
<evidence type="ECO:0000313" key="10">
    <source>
        <dbReference type="EMBL" id="PPA69504.1"/>
    </source>
</evidence>
<comment type="similarity">
    <text evidence="2">Belongs to the bacterial sugar transferase family.</text>
</comment>
<dbReference type="GO" id="GO:0016780">
    <property type="term" value="F:phosphotransferase activity, for other substituted phosphate groups"/>
    <property type="evidence" value="ECO:0007669"/>
    <property type="project" value="TreeGrafter"/>
</dbReference>
<organism evidence="10 11">
    <name type="scientific">Jeotgalibacillus proteolyticus</name>
    <dbReference type="NCBI Taxonomy" id="2082395"/>
    <lineage>
        <taxon>Bacteria</taxon>
        <taxon>Bacillati</taxon>
        <taxon>Bacillota</taxon>
        <taxon>Bacilli</taxon>
        <taxon>Bacillales</taxon>
        <taxon>Caryophanaceae</taxon>
        <taxon>Jeotgalibacillus</taxon>
    </lineage>
</organism>
<comment type="subcellular location">
    <subcellularLocation>
        <location evidence="1">Cell membrane</location>
    </subcellularLocation>
</comment>
<evidence type="ECO:0000256" key="1">
    <source>
        <dbReference type="ARBA" id="ARBA00004236"/>
    </source>
</evidence>
<evidence type="ECO:0000256" key="7">
    <source>
        <dbReference type="ARBA" id="ARBA00023136"/>
    </source>
</evidence>
<sequence>MEKRSYEEISQTGYPNDNLFYDISKRILDVAGALFGVLICLFFAVILSPFYIFGKNKGPMVFKQLRTGKNGDAFYIYKFRSMVINAEQELKNNKILYKKYIENNYKLEQHEDPRITKLGAFIRKTSIDEFPQFINVLKGDMSLVGPRPVVEEELREYGQFKHVFLAVKPGITGYWQASGRSDVGYPERTDIELYYIYNKSLKLDIKIIIKTVLSVIKVKGAY</sequence>
<keyword evidence="6 8" id="KW-1133">Transmembrane helix</keyword>
<feature type="domain" description="Bacterial sugar transferase" evidence="9">
    <location>
        <begin position="25"/>
        <end position="217"/>
    </location>
</feature>
<feature type="transmembrane region" description="Helical" evidence="8">
    <location>
        <begin position="30"/>
        <end position="53"/>
    </location>
</feature>
<dbReference type="PANTHER" id="PTHR30576">
    <property type="entry name" value="COLANIC BIOSYNTHESIS UDP-GLUCOSE LIPID CARRIER TRANSFERASE"/>
    <property type="match status" value="1"/>
</dbReference>
<protein>
    <submittedName>
        <fullName evidence="10">Multidrug MFS transporter</fullName>
    </submittedName>
</protein>
<gene>
    <name evidence="10" type="ORF">C4B60_13200</name>
</gene>
<dbReference type="Proteomes" id="UP000239047">
    <property type="component" value="Unassembled WGS sequence"/>
</dbReference>
<name>A0A2S5G9A9_9BACL</name>
<dbReference type="EMBL" id="PREZ01000005">
    <property type="protein sequence ID" value="PPA69504.1"/>
    <property type="molecule type" value="Genomic_DNA"/>
</dbReference>